<evidence type="ECO:0000256" key="10">
    <source>
        <dbReference type="SAM" id="MobiDB-lite"/>
    </source>
</evidence>
<dbReference type="SUPFAM" id="SSF56112">
    <property type="entry name" value="Protein kinase-like (PK-like)"/>
    <property type="match status" value="1"/>
</dbReference>
<comment type="catalytic activity">
    <reaction evidence="8">
        <text>L-seryl-[protein] + ATP = O-phospho-L-seryl-[protein] + ADP + H(+)</text>
        <dbReference type="Rhea" id="RHEA:17989"/>
        <dbReference type="Rhea" id="RHEA-COMP:9863"/>
        <dbReference type="Rhea" id="RHEA-COMP:11604"/>
        <dbReference type="ChEBI" id="CHEBI:15378"/>
        <dbReference type="ChEBI" id="CHEBI:29999"/>
        <dbReference type="ChEBI" id="CHEBI:30616"/>
        <dbReference type="ChEBI" id="CHEBI:83421"/>
        <dbReference type="ChEBI" id="CHEBI:456216"/>
        <dbReference type="EC" id="2.7.11.1"/>
    </reaction>
</comment>
<dbReference type="Gene3D" id="1.10.510.10">
    <property type="entry name" value="Transferase(Phosphotransferase) domain 1"/>
    <property type="match status" value="1"/>
</dbReference>
<evidence type="ECO:0000313" key="13">
    <source>
        <dbReference type="Proteomes" id="UP000502433"/>
    </source>
</evidence>
<dbReference type="RefSeq" id="WP_168694597.1">
    <property type="nucleotide sequence ID" value="NZ_CP051206.1"/>
</dbReference>
<proteinExistence type="predicted"/>
<evidence type="ECO:0000313" key="12">
    <source>
        <dbReference type="EMBL" id="QJB42927.1"/>
    </source>
</evidence>
<dbReference type="InterPro" id="IPR025344">
    <property type="entry name" value="CDP1-like_IMS"/>
</dbReference>
<keyword evidence="2" id="KW-0723">Serine/threonine-protein kinase</keyword>
<dbReference type="Proteomes" id="UP000502433">
    <property type="component" value="Chromosome"/>
</dbReference>
<evidence type="ECO:0000256" key="6">
    <source>
        <dbReference type="ARBA" id="ARBA00022840"/>
    </source>
</evidence>
<dbReference type="Pfam" id="PF00069">
    <property type="entry name" value="Pkinase"/>
    <property type="match status" value="1"/>
</dbReference>
<sequence>MTLTLLNNRYQVLRVLGSGGFGKTFLAEDTQMPSGKRCVIKQLIPVINNPQLYQLVQERFQKEASILEELGDRHSQIPRLYAYFSEGGEFYLVQEYIEGQTLSEKLQQQGVFNEVTVKEILINILQVLEYVHSKGIVHRDIKPDNIILRFSDSKPVLIDFGAVKVTMNTEMSPSGNSSQSIVIGTPGFMPMEQIAGRPLFSSDLFSLGLTAIYLLTGKIPQDLPTEPTMGNILWRHFAPYLNVGFGDILDKAVAYHPRDRYLNTREMLTALQTLSNPVVPAFVPIAQSTTPTVIAAPVTPFPTSQPSYQPYPQTQYPVSSNNGLGTWQQAVIIGSVIGSFLVGGLWVLGIINKPKETTAVIDNSSQPTTSSIQSNISSPYPTNQPTTSSYSYPTNQPTTSSYSYPTTQPTTSISEPIQPQTTTTLISQQAAIQLLETWLAAKRQIFSPPYNKQLGSQLLTGPVYTKFINKTDNPDACLARSNNEDDCLSSVDWLIRNRAYWVYGVQKIQSVRNFVSSGNNATIIVVVTEQRTLYNKNGNVDKSQSGLFTSTTSYDLQYENGDIKIYNYK</sequence>
<evidence type="ECO:0000256" key="5">
    <source>
        <dbReference type="ARBA" id="ARBA00022777"/>
    </source>
</evidence>
<feature type="domain" description="Protein kinase" evidence="11">
    <location>
        <begin position="10"/>
        <end position="279"/>
    </location>
</feature>
<name>A0A6H2BUM1_DOLFA</name>
<dbReference type="InterPro" id="IPR000719">
    <property type="entry name" value="Prot_kinase_dom"/>
</dbReference>
<evidence type="ECO:0000256" key="9">
    <source>
        <dbReference type="PROSITE-ProRule" id="PRU10141"/>
    </source>
</evidence>
<feature type="region of interest" description="Disordered" evidence="10">
    <location>
        <begin position="361"/>
        <end position="416"/>
    </location>
</feature>
<dbReference type="CDD" id="cd14014">
    <property type="entry name" value="STKc_PknB_like"/>
    <property type="match status" value="1"/>
</dbReference>
<reference evidence="12 13" key="1">
    <citation type="submission" date="2020-04" db="EMBL/GenBank/DDBJ databases">
        <title>Genome-Wide Identification of 5-Methylcytosine Sites in Bacterial Genomes By High-Throughput Sequencing of MspJI Restriction Fragments.</title>
        <authorList>
            <person name="Wu V."/>
        </authorList>
    </citation>
    <scope>NUCLEOTIDE SEQUENCE [LARGE SCALE GENOMIC DNA]</scope>
    <source>
        <strain evidence="12 13">CCAP 1403/13f</strain>
    </source>
</reference>
<dbReference type="PROSITE" id="PS00108">
    <property type="entry name" value="PROTEIN_KINASE_ST"/>
    <property type="match status" value="1"/>
</dbReference>
<keyword evidence="3" id="KW-0808">Transferase</keyword>
<gene>
    <name evidence="12" type="ORF">HGD76_00375</name>
</gene>
<dbReference type="PROSITE" id="PS50011">
    <property type="entry name" value="PROTEIN_KINASE_DOM"/>
    <property type="match status" value="1"/>
</dbReference>
<evidence type="ECO:0000259" key="11">
    <source>
        <dbReference type="PROSITE" id="PS50011"/>
    </source>
</evidence>
<dbReference type="GO" id="GO:0004674">
    <property type="term" value="F:protein serine/threonine kinase activity"/>
    <property type="evidence" value="ECO:0007669"/>
    <property type="project" value="UniProtKB-KW"/>
</dbReference>
<protein>
    <recommendedName>
        <fullName evidence="1">non-specific serine/threonine protein kinase</fullName>
        <ecNumber evidence="1">2.7.11.1</ecNumber>
    </recommendedName>
</protein>
<dbReference type="PANTHER" id="PTHR24363:SF0">
    <property type="entry name" value="SERINE_THREONINE KINASE LIKE DOMAIN CONTAINING 1"/>
    <property type="match status" value="1"/>
</dbReference>
<evidence type="ECO:0000256" key="4">
    <source>
        <dbReference type="ARBA" id="ARBA00022741"/>
    </source>
</evidence>
<keyword evidence="5" id="KW-0418">Kinase</keyword>
<evidence type="ECO:0000256" key="2">
    <source>
        <dbReference type="ARBA" id="ARBA00022527"/>
    </source>
</evidence>
<evidence type="ECO:0000256" key="7">
    <source>
        <dbReference type="ARBA" id="ARBA00047899"/>
    </source>
</evidence>
<dbReference type="InterPro" id="IPR008271">
    <property type="entry name" value="Ser/Thr_kinase_AS"/>
</dbReference>
<dbReference type="Pfam" id="PF13355">
    <property type="entry name" value="ARC6-like_IMS"/>
    <property type="match status" value="1"/>
</dbReference>
<feature type="compositionally biased region" description="Polar residues" evidence="10">
    <location>
        <begin position="361"/>
        <end position="376"/>
    </location>
</feature>
<comment type="catalytic activity">
    <reaction evidence="7">
        <text>L-threonyl-[protein] + ATP = O-phospho-L-threonyl-[protein] + ADP + H(+)</text>
        <dbReference type="Rhea" id="RHEA:46608"/>
        <dbReference type="Rhea" id="RHEA-COMP:11060"/>
        <dbReference type="Rhea" id="RHEA-COMP:11605"/>
        <dbReference type="ChEBI" id="CHEBI:15378"/>
        <dbReference type="ChEBI" id="CHEBI:30013"/>
        <dbReference type="ChEBI" id="CHEBI:30616"/>
        <dbReference type="ChEBI" id="CHEBI:61977"/>
        <dbReference type="ChEBI" id="CHEBI:456216"/>
        <dbReference type="EC" id="2.7.11.1"/>
    </reaction>
</comment>
<dbReference type="AlphaFoldDB" id="A0A6H2BUM1"/>
<dbReference type="KEGG" id="dfs:HGD76_00375"/>
<feature type="binding site" evidence="9">
    <location>
        <position position="41"/>
    </location>
    <ligand>
        <name>ATP</name>
        <dbReference type="ChEBI" id="CHEBI:30616"/>
    </ligand>
</feature>
<evidence type="ECO:0000256" key="3">
    <source>
        <dbReference type="ARBA" id="ARBA00022679"/>
    </source>
</evidence>
<reference evidence="12 13" key="2">
    <citation type="submission" date="2020-04" db="EMBL/GenBank/DDBJ databases">
        <authorList>
            <person name="Fomenkov A."/>
            <person name="Anton B.P."/>
            <person name="Roberts R.J."/>
        </authorList>
    </citation>
    <scope>NUCLEOTIDE SEQUENCE [LARGE SCALE GENOMIC DNA]</scope>
    <source>
        <strain evidence="12 13">CCAP 1403/13f</strain>
    </source>
</reference>
<keyword evidence="6 9" id="KW-0067">ATP-binding</keyword>
<accession>A0A6H2BUM1</accession>
<dbReference type="InterPro" id="IPR011009">
    <property type="entry name" value="Kinase-like_dom_sf"/>
</dbReference>
<evidence type="ECO:0000256" key="8">
    <source>
        <dbReference type="ARBA" id="ARBA00048679"/>
    </source>
</evidence>
<dbReference type="EMBL" id="CP051206">
    <property type="protein sequence ID" value="QJB42927.1"/>
    <property type="molecule type" value="Genomic_DNA"/>
</dbReference>
<dbReference type="GO" id="GO:0005524">
    <property type="term" value="F:ATP binding"/>
    <property type="evidence" value="ECO:0007669"/>
    <property type="project" value="UniProtKB-UniRule"/>
</dbReference>
<organism evidence="12 13">
    <name type="scientific">Dolichospermum flos-aquae CCAP 1403/13F</name>
    <dbReference type="NCBI Taxonomy" id="315271"/>
    <lineage>
        <taxon>Bacteria</taxon>
        <taxon>Bacillati</taxon>
        <taxon>Cyanobacteriota</taxon>
        <taxon>Cyanophyceae</taxon>
        <taxon>Nostocales</taxon>
        <taxon>Aphanizomenonaceae</taxon>
        <taxon>Dolichospermum</taxon>
    </lineage>
</organism>
<feature type="compositionally biased region" description="Low complexity" evidence="10">
    <location>
        <begin position="377"/>
        <end position="412"/>
    </location>
</feature>
<dbReference type="SMART" id="SM00220">
    <property type="entry name" value="S_TKc"/>
    <property type="match status" value="1"/>
</dbReference>
<dbReference type="InterPro" id="IPR017441">
    <property type="entry name" value="Protein_kinase_ATP_BS"/>
</dbReference>
<dbReference type="PROSITE" id="PS00107">
    <property type="entry name" value="PROTEIN_KINASE_ATP"/>
    <property type="match status" value="1"/>
</dbReference>
<keyword evidence="4 9" id="KW-0547">Nucleotide-binding</keyword>
<dbReference type="EC" id="2.7.11.1" evidence="1"/>
<dbReference type="PANTHER" id="PTHR24363">
    <property type="entry name" value="SERINE/THREONINE PROTEIN KINASE"/>
    <property type="match status" value="1"/>
</dbReference>
<evidence type="ECO:0000256" key="1">
    <source>
        <dbReference type="ARBA" id="ARBA00012513"/>
    </source>
</evidence>